<dbReference type="Proteomes" id="UP001501166">
    <property type="component" value="Unassembled WGS sequence"/>
</dbReference>
<keyword evidence="4 8" id="KW-0732">Signal</keyword>
<evidence type="ECO:0000256" key="3">
    <source>
        <dbReference type="ARBA" id="ARBA00022475"/>
    </source>
</evidence>
<evidence type="ECO:0000256" key="4">
    <source>
        <dbReference type="ARBA" id="ARBA00022729"/>
    </source>
</evidence>
<feature type="chain" id="PRO_5046335043" evidence="8">
    <location>
        <begin position="21"/>
        <end position="381"/>
    </location>
</feature>
<comment type="caution">
    <text evidence="10">The sequence shown here is derived from an EMBL/GenBank/DDBJ whole genome shotgun (WGS) entry which is preliminary data.</text>
</comment>
<dbReference type="PANTHER" id="PTHR34296:SF2">
    <property type="entry name" value="ABC TRANSPORTER GUANOSINE-BINDING PROTEIN NUPN"/>
    <property type="match status" value="1"/>
</dbReference>
<accession>A0ABP3GR61</accession>
<organism evidence="10 11">
    <name type="scientific">Alkalibacterium iburiense</name>
    <dbReference type="NCBI Taxonomy" id="290589"/>
    <lineage>
        <taxon>Bacteria</taxon>
        <taxon>Bacillati</taxon>
        <taxon>Bacillota</taxon>
        <taxon>Bacilli</taxon>
        <taxon>Lactobacillales</taxon>
        <taxon>Carnobacteriaceae</taxon>
        <taxon>Alkalibacterium</taxon>
    </lineage>
</organism>
<evidence type="ECO:0000256" key="5">
    <source>
        <dbReference type="ARBA" id="ARBA00023136"/>
    </source>
</evidence>
<dbReference type="SUPFAM" id="SSF53822">
    <property type="entry name" value="Periplasmic binding protein-like I"/>
    <property type="match status" value="1"/>
</dbReference>
<name>A0ABP3GR61_9LACT</name>
<keyword evidence="11" id="KW-1185">Reference proteome</keyword>
<dbReference type="PANTHER" id="PTHR34296">
    <property type="entry name" value="TRANSCRIPTIONAL ACTIVATOR PROTEIN MED"/>
    <property type="match status" value="1"/>
</dbReference>
<evidence type="ECO:0000313" key="10">
    <source>
        <dbReference type="EMBL" id="GAA0352473.1"/>
    </source>
</evidence>
<feature type="region of interest" description="Disordered" evidence="7">
    <location>
        <begin position="24"/>
        <end position="60"/>
    </location>
</feature>
<protein>
    <submittedName>
        <fullName evidence="10">BMP family ABC transporter substrate-binding protein</fullName>
    </submittedName>
</protein>
<evidence type="ECO:0000256" key="1">
    <source>
        <dbReference type="ARBA" id="ARBA00004193"/>
    </source>
</evidence>
<dbReference type="EMBL" id="BAAACW010000017">
    <property type="protein sequence ID" value="GAA0352473.1"/>
    <property type="molecule type" value="Genomic_DNA"/>
</dbReference>
<keyword evidence="5" id="KW-0472">Membrane</keyword>
<dbReference type="CDD" id="cd06354">
    <property type="entry name" value="PBP1_PrnA-like"/>
    <property type="match status" value="1"/>
</dbReference>
<dbReference type="InterPro" id="IPR003760">
    <property type="entry name" value="PnrA-like"/>
</dbReference>
<dbReference type="Pfam" id="PF02608">
    <property type="entry name" value="Bmp"/>
    <property type="match status" value="1"/>
</dbReference>
<evidence type="ECO:0000259" key="9">
    <source>
        <dbReference type="Pfam" id="PF02608"/>
    </source>
</evidence>
<dbReference type="PROSITE" id="PS51257">
    <property type="entry name" value="PROKAR_LIPOPROTEIN"/>
    <property type="match status" value="1"/>
</dbReference>
<feature type="domain" description="ABC transporter substrate-binding protein PnrA-like" evidence="9">
    <location>
        <begin position="66"/>
        <end position="369"/>
    </location>
</feature>
<dbReference type="InterPro" id="IPR050957">
    <property type="entry name" value="BMP_lipoprotein"/>
</dbReference>
<feature type="compositionally biased region" description="Acidic residues" evidence="7">
    <location>
        <begin position="31"/>
        <end position="56"/>
    </location>
</feature>
<evidence type="ECO:0000256" key="7">
    <source>
        <dbReference type="SAM" id="MobiDB-lite"/>
    </source>
</evidence>
<comment type="similarity">
    <text evidence="2">Belongs to the BMP lipoprotein family.</text>
</comment>
<evidence type="ECO:0000256" key="6">
    <source>
        <dbReference type="ARBA" id="ARBA00023288"/>
    </source>
</evidence>
<evidence type="ECO:0000256" key="8">
    <source>
        <dbReference type="SAM" id="SignalP"/>
    </source>
</evidence>
<dbReference type="Gene3D" id="3.40.50.2300">
    <property type="match status" value="2"/>
</dbReference>
<dbReference type="InterPro" id="IPR028082">
    <property type="entry name" value="Peripla_BP_I"/>
</dbReference>
<gene>
    <name evidence="10" type="ORF">GCM10008932_01800</name>
</gene>
<evidence type="ECO:0000313" key="11">
    <source>
        <dbReference type="Proteomes" id="UP001501166"/>
    </source>
</evidence>
<keyword evidence="6" id="KW-0449">Lipoprotein</keyword>
<sequence>MTKTKLKMLLALTSSAFVLAACQGQDAGDPTPEDPDTEDTTVDEGGEDTETDDNGDVTETTDFSIGMITDEGGVDDRSFNQSAWEGMMQWAEDNGYSGERGDGIEYYQSNDSADFVPNLNQAVANGHDIIYGIGFLLEDSVNDVADQNPDQWFGLVDAISDRENVVSLTFRDHEAAFLAGVAAAHTTETGQVGFIGGIAGEVIDRFQTGFEAGVAHVDESIEVDVQYAESFSDAGIGQQIAAGMFTNGADIIYHAAGAVGNGVFTEARNRLEAGEEGLWVIGVDRDQEEEGNWEGGNFTLTSTLKGVGTSIILATDQTIEEGFPGAENIAYGLEDEGVDLVRGNMSDEAWEAVEEARQQIIDGEIEVPEFTYSGPEAEESE</sequence>
<keyword evidence="3" id="KW-1003">Cell membrane</keyword>
<feature type="signal peptide" evidence="8">
    <location>
        <begin position="1"/>
        <end position="20"/>
    </location>
</feature>
<proteinExistence type="inferred from homology"/>
<comment type="subcellular location">
    <subcellularLocation>
        <location evidence="1">Cell membrane</location>
        <topology evidence="1">Lipid-anchor</topology>
    </subcellularLocation>
</comment>
<reference evidence="11" key="1">
    <citation type="journal article" date="2019" name="Int. J. Syst. Evol. Microbiol.">
        <title>The Global Catalogue of Microorganisms (GCM) 10K type strain sequencing project: providing services to taxonomists for standard genome sequencing and annotation.</title>
        <authorList>
            <consortium name="The Broad Institute Genomics Platform"/>
            <consortium name="The Broad Institute Genome Sequencing Center for Infectious Disease"/>
            <person name="Wu L."/>
            <person name="Ma J."/>
        </authorList>
    </citation>
    <scope>NUCLEOTIDE SEQUENCE [LARGE SCALE GENOMIC DNA]</scope>
    <source>
        <strain evidence="11">JCM 12662</strain>
    </source>
</reference>
<evidence type="ECO:0000256" key="2">
    <source>
        <dbReference type="ARBA" id="ARBA00008610"/>
    </source>
</evidence>